<dbReference type="Proteomes" id="UP001168877">
    <property type="component" value="Unassembled WGS sequence"/>
</dbReference>
<accession>A0AA39VFQ2</accession>
<reference evidence="1" key="2">
    <citation type="submission" date="2023-06" db="EMBL/GenBank/DDBJ databases">
        <authorList>
            <person name="Swenson N.G."/>
            <person name="Wegrzyn J.L."/>
            <person name="Mcevoy S.L."/>
        </authorList>
    </citation>
    <scope>NUCLEOTIDE SEQUENCE</scope>
    <source>
        <strain evidence="1">NS2018</strain>
        <tissue evidence="1">Leaf</tissue>
    </source>
</reference>
<dbReference type="AlphaFoldDB" id="A0AA39VFQ2"/>
<gene>
    <name evidence="1" type="ORF">LWI29_018634</name>
</gene>
<dbReference type="EMBL" id="JAUESC010000386">
    <property type="protein sequence ID" value="KAK0576508.1"/>
    <property type="molecule type" value="Genomic_DNA"/>
</dbReference>
<reference evidence="1" key="1">
    <citation type="journal article" date="2022" name="Plant J.">
        <title>Strategies of tolerance reflected in two North American maple genomes.</title>
        <authorList>
            <person name="McEvoy S.L."/>
            <person name="Sezen U.U."/>
            <person name="Trouern-Trend A."/>
            <person name="McMahon S.M."/>
            <person name="Schaberg P.G."/>
            <person name="Yang J."/>
            <person name="Wegrzyn J.L."/>
            <person name="Swenson N.G."/>
        </authorList>
    </citation>
    <scope>NUCLEOTIDE SEQUENCE</scope>
    <source>
        <strain evidence="1">NS2018</strain>
    </source>
</reference>
<keyword evidence="2" id="KW-1185">Reference proteome</keyword>
<protein>
    <submittedName>
        <fullName evidence="1">Uncharacterized protein</fullName>
    </submittedName>
</protein>
<dbReference type="PANTHER" id="PTHR47864:SF2">
    <property type="entry name" value="MYB_SANT-LIKE DNA-BINDING DOMAIN PROTEIN"/>
    <property type="match status" value="1"/>
</dbReference>
<comment type="caution">
    <text evidence="1">The sequence shown here is derived from an EMBL/GenBank/DDBJ whole genome shotgun (WGS) entry which is preliminary data.</text>
</comment>
<organism evidence="1 2">
    <name type="scientific">Acer saccharum</name>
    <name type="common">Sugar maple</name>
    <dbReference type="NCBI Taxonomy" id="4024"/>
    <lineage>
        <taxon>Eukaryota</taxon>
        <taxon>Viridiplantae</taxon>
        <taxon>Streptophyta</taxon>
        <taxon>Embryophyta</taxon>
        <taxon>Tracheophyta</taxon>
        <taxon>Spermatophyta</taxon>
        <taxon>Magnoliopsida</taxon>
        <taxon>eudicotyledons</taxon>
        <taxon>Gunneridae</taxon>
        <taxon>Pentapetalae</taxon>
        <taxon>rosids</taxon>
        <taxon>malvids</taxon>
        <taxon>Sapindales</taxon>
        <taxon>Sapindaceae</taxon>
        <taxon>Hippocastanoideae</taxon>
        <taxon>Acereae</taxon>
        <taxon>Acer</taxon>
    </lineage>
</organism>
<name>A0AA39VFQ2_ACESA</name>
<dbReference type="InterPro" id="IPR055314">
    <property type="entry name" value="At2g29880-like"/>
</dbReference>
<dbReference type="PANTHER" id="PTHR47864">
    <property type="entry name" value="TRANSMEMBRANE PROTEIN"/>
    <property type="match status" value="1"/>
</dbReference>
<proteinExistence type="predicted"/>
<evidence type="ECO:0000313" key="1">
    <source>
        <dbReference type="EMBL" id="KAK0576508.1"/>
    </source>
</evidence>
<evidence type="ECO:0000313" key="2">
    <source>
        <dbReference type="Proteomes" id="UP001168877"/>
    </source>
</evidence>
<sequence>MRNNFGFGLDPIGKKVTTSDEVWEEYLKSHTSHKKLRKECSVDYDDLQLVVGVGITIENGSMELGVDDIDENILGNEENTISGMEKFPYDAAINAFITLPKNTFDEYFQPPLPL</sequence>